<feature type="compositionally biased region" description="Low complexity" evidence="8">
    <location>
        <begin position="302"/>
        <end position="316"/>
    </location>
</feature>
<dbReference type="InterPro" id="IPR019821">
    <property type="entry name" value="Kinesin_motor_CS"/>
</dbReference>
<dbReference type="GO" id="GO:0005875">
    <property type="term" value="C:microtubule associated complex"/>
    <property type="evidence" value="ECO:0007669"/>
    <property type="project" value="TreeGrafter"/>
</dbReference>
<keyword evidence="4 6" id="KW-0067">ATP-binding</keyword>
<dbReference type="OrthoDB" id="3176171at2759"/>
<reference evidence="10 11" key="1">
    <citation type="submission" date="2016-07" db="EMBL/GenBank/DDBJ databases">
        <title>Pervasive Adenine N6-methylation of Active Genes in Fungi.</title>
        <authorList>
            <consortium name="DOE Joint Genome Institute"/>
            <person name="Mondo S.J."/>
            <person name="Dannebaum R.O."/>
            <person name="Kuo R.C."/>
            <person name="Labutti K."/>
            <person name="Haridas S."/>
            <person name="Kuo A."/>
            <person name="Salamov A."/>
            <person name="Ahrendt S.R."/>
            <person name="Lipzen A."/>
            <person name="Sullivan W."/>
            <person name="Andreopoulos W.B."/>
            <person name="Clum A."/>
            <person name="Lindquist E."/>
            <person name="Daum C."/>
            <person name="Ramamoorthy G.K."/>
            <person name="Gryganskyi A."/>
            <person name="Culley D."/>
            <person name="Magnuson J.K."/>
            <person name="James T.Y."/>
            <person name="O'Malley M.A."/>
            <person name="Stajich J.E."/>
            <person name="Spatafora J.W."/>
            <person name="Visel A."/>
            <person name="Grigoriev I.V."/>
        </authorList>
    </citation>
    <scope>NUCLEOTIDE SEQUENCE [LARGE SCALE GENOMIC DNA]</scope>
    <source>
        <strain evidence="10 11">62-1032</strain>
    </source>
</reference>
<feature type="compositionally biased region" description="Polar residues" evidence="8">
    <location>
        <begin position="1782"/>
        <end position="1791"/>
    </location>
</feature>
<feature type="domain" description="Kinesin motor" evidence="9">
    <location>
        <begin position="30"/>
        <end position="460"/>
    </location>
</feature>
<evidence type="ECO:0000256" key="4">
    <source>
        <dbReference type="ARBA" id="ARBA00022840"/>
    </source>
</evidence>
<feature type="compositionally biased region" description="Polar residues" evidence="8">
    <location>
        <begin position="1763"/>
        <end position="1772"/>
    </location>
</feature>
<dbReference type="GO" id="GO:0007018">
    <property type="term" value="P:microtubule-based movement"/>
    <property type="evidence" value="ECO:0007669"/>
    <property type="project" value="InterPro"/>
</dbReference>
<dbReference type="InterPro" id="IPR036961">
    <property type="entry name" value="Kinesin_motor_dom_sf"/>
</dbReference>
<evidence type="ECO:0000256" key="7">
    <source>
        <dbReference type="SAM" id="Coils"/>
    </source>
</evidence>
<dbReference type="STRING" id="106004.A0A1Y2DJJ4"/>
<comment type="similarity">
    <text evidence="6">Belongs to the TRAFAC class myosin-kinesin ATPase superfamily. Kinesin family.</text>
</comment>
<feature type="region of interest" description="Disordered" evidence="8">
    <location>
        <begin position="1"/>
        <end position="25"/>
    </location>
</feature>
<feature type="region of interest" description="Disordered" evidence="8">
    <location>
        <begin position="787"/>
        <end position="829"/>
    </location>
</feature>
<accession>A0A1Y2DJJ4</accession>
<evidence type="ECO:0000256" key="3">
    <source>
        <dbReference type="ARBA" id="ARBA00022741"/>
    </source>
</evidence>
<feature type="compositionally biased region" description="Polar residues" evidence="8">
    <location>
        <begin position="1869"/>
        <end position="1887"/>
    </location>
</feature>
<comment type="subcellular location">
    <subcellularLocation>
        <location evidence="1">Cytoplasm</location>
    </subcellularLocation>
</comment>
<feature type="coiled-coil region" evidence="7">
    <location>
        <begin position="1488"/>
        <end position="1523"/>
    </location>
</feature>
<keyword evidence="11" id="KW-1185">Reference proteome</keyword>
<feature type="region of interest" description="Disordered" evidence="8">
    <location>
        <begin position="888"/>
        <end position="1007"/>
    </location>
</feature>
<feature type="coiled-coil region" evidence="7">
    <location>
        <begin position="1895"/>
        <end position="2010"/>
    </location>
</feature>
<keyword evidence="5 7" id="KW-0175">Coiled coil</keyword>
<evidence type="ECO:0000256" key="5">
    <source>
        <dbReference type="ARBA" id="ARBA00023054"/>
    </source>
</evidence>
<keyword evidence="2" id="KW-0963">Cytoplasm</keyword>
<feature type="compositionally biased region" description="Low complexity" evidence="8">
    <location>
        <begin position="818"/>
        <end position="829"/>
    </location>
</feature>
<feature type="coiled-coil region" evidence="7">
    <location>
        <begin position="673"/>
        <end position="786"/>
    </location>
</feature>
<dbReference type="PANTHER" id="PTHR47969">
    <property type="entry name" value="CHROMOSOME-ASSOCIATED KINESIN KIF4A-RELATED"/>
    <property type="match status" value="1"/>
</dbReference>
<dbReference type="GO" id="GO:0051231">
    <property type="term" value="P:spindle elongation"/>
    <property type="evidence" value="ECO:0007669"/>
    <property type="project" value="TreeGrafter"/>
</dbReference>
<dbReference type="PRINTS" id="PR00380">
    <property type="entry name" value="KINESINHEAVY"/>
</dbReference>
<feature type="coiled-coil region" evidence="7">
    <location>
        <begin position="519"/>
        <end position="602"/>
    </location>
</feature>
<dbReference type="EMBL" id="MCGR01000076">
    <property type="protein sequence ID" value="ORY59433.1"/>
    <property type="molecule type" value="Genomic_DNA"/>
</dbReference>
<gene>
    <name evidence="10" type="ORF">BCR35DRAFT_309302</name>
</gene>
<feature type="compositionally biased region" description="Polar residues" evidence="8">
    <location>
        <begin position="973"/>
        <end position="985"/>
    </location>
</feature>
<evidence type="ECO:0000256" key="8">
    <source>
        <dbReference type="SAM" id="MobiDB-lite"/>
    </source>
</evidence>
<sequence length="2017" mass="218470">MVAPSGRSTPLGNGHRRESIGALPPANTTSVKVVVRIRPDTAPARAGARFQKVVVQPVNLTTLQIESTPAGGASSASAASALAKTGGKTNFTFDRVIGPDEGQPAVYEEAGSLIDSFLEGMNVTILAYGQTSSGKSYTMGTDRTSDADDELGEDRMGITPRAVAEIFDRMREVTKETKGGTTFKAKLSYIEIYNEDLIDLLAGEHDARPTVQIREDKGTIIWSGLKEVTVSSAAEVMNLLTAGSSLRQTNATDMNAQSSRSHAIFSLTLEQKRYTGTGSPVPPPSPSSSRLQSRASMLPRVTSPTPGSTSRSSTPTNDRPASRIGGLRPPSSLGGRASSPTGDDAASGTDSWSTVTSKFHFVDLAGSERLKRTAAAGERVKEGISINSGLHALGNVISALGDPTKKTTHIPYRDSKLTRLLQDSLGGNARTMMVACISATELNLNETLSTVKYANRARNIKNRAEINEVEVGWDDVDYLQRTITKLRAEMASLKGGDVSLGAISEESNRRSIVGGEGNESELQRKYAELTTELVTLKANASAAASTSLSREEFANAIEPVVEEYEKSLSALESQLSLTRAALGHSEEEIRELEARVEEEVRANEASGSLIDELKARVSKLGEREATVEAYVRDLEAKLKDYGEQDESHGTAVLDLRKEITKNREQGEKTEQYIADLEARLAKSDDANSTLRRQIEVLERDVQRREEAYQELEGRLSLLDTSGDHKQLLAEIDEKDKRVLDLERTLDDLKSKTVVAEQEQERLEKLAAAEKEAKEELQSRVRTLERASVVSVTSRARPDSFSPPQTPADAADSDPLDESTSLPASSARTSSSADAVVVAALEHQLAKLQQSHDATLAELEVANVKYRNSLKEIEDLNAQVADAKILNSEDGDSFSSAAPSPVPSSPRFERERGLGLGDDEEVEELASPTTSTSLSTPPPTMRTPRSRRSMPLAPQHRLSFLGRGQGAPAHTHARSASLSQELSLAVSQQASSPPNPRASSPSPGSLNRESIYSTLTASTGDRSYEQMKEEVMKLQSVLNEREAEIAALESSLHDLRGTASTSPGLSPGTPHITCNGNSTPPMLSPLPPDADLNLSPKTRAAFDAFKADLSASSFPGIGDASQEDNAARLDDLMRAMAKKESAHREAVDELQEQLVSLRRQHDELTVLSRDQVVNMSSEISQLRSALEGRPEASHYDEKLKSMQEALDTKGGEVEASRKLAETDLSNATSKLAEEHQRALESATAEHSAILLRLQEEHADVLKRTIEERDETLKQKETEHADILRAQATEHGEALQLRTVDHEAALKGKTDEMETAIKRKDDEHQEAIKRYEIERTALVSSGQEDVAQSLEKLNAEHAAVLQAREADHASALEKLNADHAEQLAARDSTQAAALAQVREGHDAALAETATNHTSILDRLREEHIGALAALAATHASTLSSATTDFDSRIKEAQDSHDAGLVALREEHASALTSRSAEHSTELEGVAQRHAAELEEKVAALSAGHARALEDLAAAHESTVKGIQEEHSTKSASLVTEHEESVKGLKEAHEATLTTEREGHATAIKGLEEKHAAELDSLRQTLAEEHSSATALLAEQHVAAQRSLSDQHSSAFDALKAEHAQALSEQQTTHTSLLDGVTSSHQDELRKIEAERDESKKAHSELLVAHEALGSEHAQVKEVKSELQDTLDALSTVEKALLESQGERERLLQEVQQLKTAESESTTKHEALTKDFDTSRASVVKLEAELAQARQERDAFSVQLRRLSSGQQSLAMSNGTGPGSPDPNGITSPISESMTPERAMSPTNDIGRNSPGSRHDSRMLSNSGLPSGKPPPPTPPPSMPPPPTPTNLPALANGVRSVARSSSSSSAGRNSIAGTDTTPGTSVRSDSTTIDPRISKKFDDQEAQIARLTKQLTHCESDLQANIDLVNTLESALNDSERNLRKARTQMNDLAKERDAFLGQNDALRQQIQDAHTEVETVRHSVIEVESRLQEERYTKERAKQELERRLDEASKRKSKFACF</sequence>
<dbReference type="SMART" id="SM00129">
    <property type="entry name" value="KISc"/>
    <property type="match status" value="1"/>
</dbReference>
<feature type="compositionally biased region" description="Polar residues" evidence="8">
    <location>
        <begin position="1620"/>
        <end position="1637"/>
    </location>
</feature>
<feature type="coiled-coil region" evidence="7">
    <location>
        <begin position="1023"/>
        <end position="1057"/>
    </location>
</feature>
<comment type="caution">
    <text evidence="10">The sequence shown here is derived from an EMBL/GenBank/DDBJ whole genome shotgun (WGS) entry which is preliminary data.</text>
</comment>
<evidence type="ECO:0000259" key="9">
    <source>
        <dbReference type="PROSITE" id="PS50067"/>
    </source>
</evidence>
<dbReference type="Proteomes" id="UP000193467">
    <property type="component" value="Unassembled WGS sequence"/>
</dbReference>
<dbReference type="InterPro" id="IPR027640">
    <property type="entry name" value="Kinesin-like_fam"/>
</dbReference>
<feature type="coiled-coil region" evidence="7">
    <location>
        <begin position="837"/>
        <end position="885"/>
    </location>
</feature>
<feature type="compositionally biased region" description="Low complexity" evidence="8">
    <location>
        <begin position="924"/>
        <end position="934"/>
    </location>
</feature>
<feature type="compositionally biased region" description="Polar residues" evidence="8">
    <location>
        <begin position="1"/>
        <end position="11"/>
    </location>
</feature>
<feature type="compositionally biased region" description="Low complexity" evidence="8">
    <location>
        <begin position="1844"/>
        <end position="1868"/>
    </location>
</feature>
<dbReference type="GO" id="GO:0005524">
    <property type="term" value="F:ATP binding"/>
    <property type="evidence" value="ECO:0007669"/>
    <property type="project" value="UniProtKB-UniRule"/>
</dbReference>
<dbReference type="PROSITE" id="PS50067">
    <property type="entry name" value="KINESIN_MOTOR_2"/>
    <property type="match status" value="1"/>
</dbReference>
<evidence type="ECO:0000313" key="11">
    <source>
        <dbReference type="Proteomes" id="UP000193467"/>
    </source>
</evidence>
<dbReference type="SUPFAM" id="SSF52540">
    <property type="entry name" value="P-loop containing nucleoside triphosphate hydrolases"/>
    <property type="match status" value="1"/>
</dbReference>
<feature type="coiled-coil region" evidence="7">
    <location>
        <begin position="1128"/>
        <end position="1166"/>
    </location>
</feature>
<evidence type="ECO:0000256" key="1">
    <source>
        <dbReference type="ARBA" id="ARBA00004496"/>
    </source>
</evidence>
<feature type="region of interest" description="Disordered" evidence="8">
    <location>
        <begin position="1763"/>
        <end position="1892"/>
    </location>
</feature>
<keyword evidence="3 6" id="KW-0547">Nucleotide-binding</keyword>
<feature type="compositionally biased region" description="Polar residues" evidence="8">
    <location>
        <begin position="1798"/>
        <end position="1809"/>
    </location>
</feature>
<dbReference type="GO" id="GO:0008017">
    <property type="term" value="F:microtubule binding"/>
    <property type="evidence" value="ECO:0007669"/>
    <property type="project" value="InterPro"/>
</dbReference>
<feature type="region of interest" description="Disordered" evidence="8">
    <location>
        <begin position="1618"/>
        <end position="1642"/>
    </location>
</feature>
<dbReference type="Gene3D" id="3.40.850.10">
    <property type="entry name" value="Kinesin motor domain"/>
    <property type="match status" value="1"/>
</dbReference>
<feature type="region of interest" description="Disordered" evidence="8">
    <location>
        <begin position="274"/>
        <end position="351"/>
    </location>
</feature>
<dbReference type="GO" id="GO:0005737">
    <property type="term" value="C:cytoplasm"/>
    <property type="evidence" value="ECO:0007669"/>
    <property type="project" value="UniProtKB-SubCell"/>
</dbReference>
<evidence type="ECO:0000256" key="2">
    <source>
        <dbReference type="ARBA" id="ARBA00022490"/>
    </source>
</evidence>
<organism evidence="10 11">
    <name type="scientific">Leucosporidium creatinivorum</name>
    <dbReference type="NCBI Taxonomy" id="106004"/>
    <lineage>
        <taxon>Eukaryota</taxon>
        <taxon>Fungi</taxon>
        <taxon>Dikarya</taxon>
        <taxon>Basidiomycota</taxon>
        <taxon>Pucciniomycotina</taxon>
        <taxon>Microbotryomycetes</taxon>
        <taxon>Leucosporidiales</taxon>
        <taxon>Leucosporidium</taxon>
    </lineage>
</organism>
<dbReference type="Gene3D" id="1.10.287.1490">
    <property type="match status" value="2"/>
</dbReference>
<feature type="compositionally biased region" description="Pro residues" evidence="8">
    <location>
        <begin position="1825"/>
        <end position="1843"/>
    </location>
</feature>
<dbReference type="Pfam" id="PF00225">
    <property type="entry name" value="Kinesin"/>
    <property type="match status" value="2"/>
</dbReference>
<keyword evidence="6" id="KW-0505">Motor protein</keyword>
<evidence type="ECO:0000256" key="6">
    <source>
        <dbReference type="PROSITE-ProRule" id="PRU00283"/>
    </source>
</evidence>
<dbReference type="GO" id="GO:0007052">
    <property type="term" value="P:mitotic spindle organization"/>
    <property type="evidence" value="ECO:0007669"/>
    <property type="project" value="TreeGrafter"/>
</dbReference>
<dbReference type="GO" id="GO:0003777">
    <property type="term" value="F:microtubule motor activity"/>
    <property type="evidence" value="ECO:0007669"/>
    <property type="project" value="InterPro"/>
</dbReference>
<feature type="binding site" evidence="6">
    <location>
        <begin position="129"/>
        <end position="136"/>
    </location>
    <ligand>
        <name>ATP</name>
        <dbReference type="ChEBI" id="CHEBI:30616"/>
    </ligand>
</feature>
<proteinExistence type="inferred from homology"/>
<name>A0A1Y2DJJ4_9BASI</name>
<evidence type="ECO:0000313" key="10">
    <source>
        <dbReference type="EMBL" id="ORY59433.1"/>
    </source>
</evidence>
<dbReference type="InterPro" id="IPR027417">
    <property type="entry name" value="P-loop_NTPase"/>
</dbReference>
<dbReference type="InParanoid" id="A0A1Y2DJJ4"/>
<dbReference type="PANTHER" id="PTHR47969:SF15">
    <property type="entry name" value="CHROMOSOME-ASSOCIATED KINESIN KIF4A-RELATED"/>
    <property type="match status" value="1"/>
</dbReference>
<feature type="coiled-coil region" evidence="7">
    <location>
        <begin position="1673"/>
        <end position="1756"/>
    </location>
</feature>
<dbReference type="InterPro" id="IPR001752">
    <property type="entry name" value="Kinesin_motor_dom"/>
</dbReference>
<dbReference type="PROSITE" id="PS00411">
    <property type="entry name" value="KINESIN_MOTOR_1"/>
    <property type="match status" value="1"/>
</dbReference>
<protein>
    <recommendedName>
        <fullName evidence="9">Kinesin motor domain-containing protein</fullName>
    </recommendedName>
</protein>
<feature type="compositionally biased region" description="Low complexity" evidence="8">
    <location>
        <begin position="986"/>
        <end position="1004"/>
    </location>
</feature>